<dbReference type="RefSeq" id="WP_230371223.1">
    <property type="nucleotide sequence ID" value="NZ_WLYX01000001.1"/>
</dbReference>
<dbReference type="Pfam" id="PF05939">
    <property type="entry name" value="Phage_min_tail"/>
    <property type="match status" value="1"/>
</dbReference>
<protein>
    <submittedName>
        <fullName evidence="1">Phage tail protein</fullName>
    </submittedName>
</protein>
<evidence type="ECO:0000313" key="1">
    <source>
        <dbReference type="EMBL" id="MTD34035.1"/>
    </source>
</evidence>
<proteinExistence type="predicted"/>
<dbReference type="InterPro" id="IPR010265">
    <property type="entry name" value="Phage_lambda_TipM"/>
</dbReference>
<organism evidence="1 2">
    <name type="scientific">Paludibacterium denitrificans</name>
    <dbReference type="NCBI Taxonomy" id="2675226"/>
    <lineage>
        <taxon>Bacteria</taxon>
        <taxon>Pseudomonadati</taxon>
        <taxon>Pseudomonadota</taxon>
        <taxon>Betaproteobacteria</taxon>
        <taxon>Neisseriales</taxon>
        <taxon>Chromobacteriaceae</taxon>
        <taxon>Paludibacterium</taxon>
    </lineage>
</organism>
<sequence>MASTFTWTPDYSAKLSRAPRVLKAQFGDGYDQRVPDGINNNPQSWALTFNNRTNADADAIDAFLSAQNGVTWFWWTPPRVNAAIKVVCEKWDKSEATFNGTTVTATFDQKFDPG</sequence>
<name>A0A844GHR5_9NEIS</name>
<comment type="caution">
    <text evidence="1">The sequence shown here is derived from an EMBL/GenBank/DDBJ whole genome shotgun (WGS) entry which is preliminary data.</text>
</comment>
<keyword evidence="2" id="KW-1185">Reference proteome</keyword>
<dbReference type="AlphaFoldDB" id="A0A844GHR5"/>
<evidence type="ECO:0000313" key="2">
    <source>
        <dbReference type="Proteomes" id="UP000446658"/>
    </source>
</evidence>
<accession>A0A844GHR5</accession>
<reference evidence="1 2" key="1">
    <citation type="submission" date="2019-11" db="EMBL/GenBank/DDBJ databases">
        <title>Draft genome sequence of Paludibacterium sp. dN18-1.</title>
        <authorList>
            <person name="Im W.-T."/>
        </authorList>
    </citation>
    <scope>NUCLEOTIDE SEQUENCE [LARGE SCALE GENOMIC DNA]</scope>
    <source>
        <strain evidence="2">dN 18-1</strain>
    </source>
</reference>
<dbReference type="EMBL" id="WLYX01000001">
    <property type="protein sequence ID" value="MTD34035.1"/>
    <property type="molecule type" value="Genomic_DNA"/>
</dbReference>
<gene>
    <name evidence="1" type="ORF">GKE73_16510</name>
</gene>
<dbReference type="Proteomes" id="UP000446658">
    <property type="component" value="Unassembled WGS sequence"/>
</dbReference>